<reference evidence="7 8" key="1">
    <citation type="submission" date="2006-02" db="EMBL/GenBank/DDBJ databases">
        <authorList>
            <person name="Pinhassi J."/>
            <person name="Pedros-Alio C."/>
            <person name="Ferriera S."/>
            <person name="Johnson J."/>
            <person name="Kravitz S."/>
            <person name="Halpern A."/>
            <person name="Remington K."/>
            <person name="Beeson K."/>
            <person name="Tran B."/>
            <person name="Rogers Y.-H."/>
            <person name="Friedman R."/>
            <person name="Venter J.C."/>
        </authorList>
    </citation>
    <scope>NUCLEOTIDE SEQUENCE [LARGE SCALE GENOMIC DNA]</scope>
    <source>
        <strain evidence="7 8">MED92</strain>
    </source>
</reference>
<dbReference type="InterPro" id="IPR001173">
    <property type="entry name" value="Glyco_trans_2-like"/>
</dbReference>
<dbReference type="SUPFAM" id="SSF53448">
    <property type="entry name" value="Nucleotide-diphospho-sugar transferases"/>
    <property type="match status" value="1"/>
</dbReference>
<dbReference type="AlphaFoldDB" id="A0A7U8GRE3"/>
<evidence type="ECO:0000256" key="4">
    <source>
        <dbReference type="ARBA" id="ARBA00022679"/>
    </source>
</evidence>
<dbReference type="GO" id="GO:0005886">
    <property type="term" value="C:plasma membrane"/>
    <property type="evidence" value="ECO:0007669"/>
    <property type="project" value="UniProtKB-SubCell"/>
</dbReference>
<keyword evidence="4" id="KW-0808">Transferase</keyword>
<evidence type="ECO:0000259" key="6">
    <source>
        <dbReference type="Pfam" id="PF00535"/>
    </source>
</evidence>
<dbReference type="CDD" id="cd00761">
    <property type="entry name" value="Glyco_tranf_GTA_type"/>
    <property type="match status" value="1"/>
</dbReference>
<proteinExistence type="predicted"/>
<keyword evidence="8" id="KW-1185">Reference proteome</keyword>
<evidence type="ECO:0000256" key="1">
    <source>
        <dbReference type="ARBA" id="ARBA00004236"/>
    </source>
</evidence>
<keyword evidence="3" id="KW-0328">Glycosyltransferase</keyword>
<dbReference type="InterPro" id="IPR029044">
    <property type="entry name" value="Nucleotide-diphossugar_trans"/>
</dbReference>
<keyword evidence="2" id="KW-1003">Cell membrane</keyword>
<keyword evidence="5" id="KW-0472">Membrane</keyword>
<dbReference type="OrthoDB" id="9811884at2"/>
<evidence type="ECO:0000256" key="2">
    <source>
        <dbReference type="ARBA" id="ARBA00022475"/>
    </source>
</evidence>
<dbReference type="Pfam" id="PF00535">
    <property type="entry name" value="Glycos_transf_2"/>
    <property type="match status" value="1"/>
</dbReference>
<dbReference type="PANTHER" id="PTHR43646">
    <property type="entry name" value="GLYCOSYLTRANSFERASE"/>
    <property type="match status" value="1"/>
</dbReference>
<evidence type="ECO:0000313" key="7">
    <source>
        <dbReference type="EMBL" id="EAR60070.1"/>
    </source>
</evidence>
<protein>
    <submittedName>
        <fullName evidence="7">Teichoic acid biosynthesis protein</fullName>
    </submittedName>
</protein>
<organism evidence="7 8">
    <name type="scientific">Neptuniibacter caesariensis</name>
    <dbReference type="NCBI Taxonomy" id="207954"/>
    <lineage>
        <taxon>Bacteria</taxon>
        <taxon>Pseudomonadati</taxon>
        <taxon>Pseudomonadota</taxon>
        <taxon>Gammaproteobacteria</taxon>
        <taxon>Oceanospirillales</taxon>
        <taxon>Oceanospirillaceae</taxon>
        <taxon>Neptuniibacter</taxon>
    </lineage>
</organism>
<comment type="subcellular location">
    <subcellularLocation>
        <location evidence="1">Cell membrane</location>
    </subcellularLocation>
</comment>
<dbReference type="GO" id="GO:0016757">
    <property type="term" value="F:glycosyltransferase activity"/>
    <property type="evidence" value="ECO:0007669"/>
    <property type="project" value="UniProtKB-KW"/>
</dbReference>
<evidence type="ECO:0000256" key="3">
    <source>
        <dbReference type="ARBA" id="ARBA00022676"/>
    </source>
</evidence>
<dbReference type="Proteomes" id="UP000002171">
    <property type="component" value="Unassembled WGS sequence"/>
</dbReference>
<evidence type="ECO:0000256" key="5">
    <source>
        <dbReference type="ARBA" id="ARBA00023136"/>
    </source>
</evidence>
<accession>A0A7U8GRE3</accession>
<name>A0A7U8GRE3_NEPCE</name>
<evidence type="ECO:0000313" key="8">
    <source>
        <dbReference type="Proteomes" id="UP000002171"/>
    </source>
</evidence>
<dbReference type="RefSeq" id="WP_007021077.1">
    <property type="nucleotide sequence ID" value="NZ_CH724125.1"/>
</dbReference>
<gene>
    <name evidence="7" type="ORF">MED92_17062</name>
</gene>
<dbReference type="Gene3D" id="3.90.550.10">
    <property type="entry name" value="Spore Coat Polysaccharide Biosynthesis Protein SpsA, Chain A"/>
    <property type="match status" value="1"/>
</dbReference>
<sequence>MNSPQYQDDSQTSNSVSAVVCSWNAADSIVSCLKSLRENGVYEIILVDADSEDGTQELAKPYVDCILQDQRQGLGAARNLGIEVASGRFILNCGCDNIMPPGSVQSMLDYMSETAVNGVSAVTHLQPKGYLSRSLNEYKKTRFFPGVRNYIGTPSLFPATKLKSHPFDPACSWSDDSELCDRWRVVYNAKFAISDSVIYESNPSSLSEISARWKNYGRSDFEIYTKNGPDWSIGRKIQSLLYPFREELIKPFIKIKGLQRFTTLPFLIYITSSRYIGWAKCALRSSR</sequence>
<feature type="domain" description="Glycosyltransferase 2-like" evidence="6">
    <location>
        <begin position="17"/>
        <end position="133"/>
    </location>
</feature>
<comment type="caution">
    <text evidence="7">The sequence shown here is derived from an EMBL/GenBank/DDBJ whole genome shotgun (WGS) entry which is preliminary data.</text>
</comment>
<dbReference type="EMBL" id="AAOW01000024">
    <property type="protein sequence ID" value="EAR60070.1"/>
    <property type="molecule type" value="Genomic_DNA"/>
</dbReference>
<dbReference type="PANTHER" id="PTHR43646:SF2">
    <property type="entry name" value="GLYCOSYLTRANSFERASE 2-LIKE DOMAIN-CONTAINING PROTEIN"/>
    <property type="match status" value="1"/>
</dbReference>